<keyword evidence="4" id="KW-1185">Reference proteome</keyword>
<evidence type="ECO:0000313" key="3">
    <source>
        <dbReference type="EMBL" id="GKX31546.1"/>
    </source>
</evidence>
<dbReference type="PANTHER" id="PTHR34580:SF1">
    <property type="entry name" value="PROTEIN PAFC"/>
    <property type="match status" value="1"/>
</dbReference>
<feature type="domain" description="Helix-turn-helix type 11" evidence="1">
    <location>
        <begin position="3"/>
        <end position="47"/>
    </location>
</feature>
<dbReference type="Proteomes" id="UP001144256">
    <property type="component" value="Unassembled WGS sequence"/>
</dbReference>
<dbReference type="Gene3D" id="1.10.10.10">
    <property type="entry name" value="Winged helix-like DNA-binding domain superfamily/Winged helix DNA-binding domain"/>
    <property type="match status" value="1"/>
</dbReference>
<name>A0A9W6DFS2_9FIRM</name>
<dbReference type="InterPro" id="IPR051534">
    <property type="entry name" value="CBASS_pafABC_assoc_protein"/>
</dbReference>
<reference evidence="3" key="1">
    <citation type="submission" date="2022-06" db="EMBL/GenBank/DDBJ databases">
        <title>Vallitalea longa sp. nov., an anaerobic bacterium isolated from marine sediment.</title>
        <authorList>
            <person name="Hirano S."/>
            <person name="Terahara T."/>
            <person name="Mori K."/>
            <person name="Hamada M."/>
            <person name="Matsumoto R."/>
            <person name="Kobayashi T."/>
        </authorList>
    </citation>
    <scope>NUCLEOTIDE SEQUENCE</scope>
    <source>
        <strain evidence="3">SH18-1</strain>
    </source>
</reference>
<evidence type="ECO:0000259" key="1">
    <source>
        <dbReference type="Pfam" id="PF08279"/>
    </source>
</evidence>
<dbReference type="InterPro" id="IPR013196">
    <property type="entry name" value="HTH_11"/>
</dbReference>
<dbReference type="InterPro" id="IPR026881">
    <property type="entry name" value="WYL_dom"/>
</dbReference>
<evidence type="ECO:0000259" key="2">
    <source>
        <dbReference type="Pfam" id="PF13280"/>
    </source>
</evidence>
<evidence type="ECO:0000313" key="4">
    <source>
        <dbReference type="Proteomes" id="UP001144256"/>
    </source>
</evidence>
<proteinExistence type="predicted"/>
<feature type="domain" description="WYL" evidence="2">
    <location>
        <begin position="127"/>
        <end position="194"/>
    </location>
</feature>
<dbReference type="SUPFAM" id="SSF46785">
    <property type="entry name" value="Winged helix' DNA-binding domain"/>
    <property type="match status" value="1"/>
</dbReference>
<sequence>MSHNKRLNCSKLAEILEVSPRTIYRDIDALSQMKVPIISYEGVDGGYEIDKSYFFQSVKLTDKELMVMKLLLDLGYQLNTTDMDDDIITLKHKLLNACGDQPNIKKALKHITMEVQHIYPQKIVKGIFNKVIKSLENETMLLIEYYTPINKSWLIRKIYPLHLFYSEGCWYLDAYCDVRKAKRTFRLDRIRTCKLLSENIPQEYLQSYEIHKMIDDVTVTEITLEIDERLYEQIKDDDIIRDADIIISTKSSITLTVKNISAEYIAMFAYRNVDMVTILSPESLIQLVQNKIKSMQKKYL</sequence>
<organism evidence="3 4">
    <name type="scientific">Vallitalea longa</name>
    <dbReference type="NCBI Taxonomy" id="2936439"/>
    <lineage>
        <taxon>Bacteria</taxon>
        <taxon>Bacillati</taxon>
        <taxon>Bacillota</taxon>
        <taxon>Clostridia</taxon>
        <taxon>Lachnospirales</taxon>
        <taxon>Vallitaleaceae</taxon>
        <taxon>Vallitalea</taxon>
    </lineage>
</organism>
<dbReference type="InterPro" id="IPR036388">
    <property type="entry name" value="WH-like_DNA-bd_sf"/>
</dbReference>
<dbReference type="AlphaFoldDB" id="A0A9W6DFS2"/>
<dbReference type="Pfam" id="PF13280">
    <property type="entry name" value="WYL"/>
    <property type="match status" value="1"/>
</dbReference>
<dbReference type="Pfam" id="PF08279">
    <property type="entry name" value="HTH_11"/>
    <property type="match status" value="1"/>
</dbReference>
<accession>A0A9W6DFS2</accession>
<dbReference type="PROSITE" id="PS52050">
    <property type="entry name" value="WYL"/>
    <property type="match status" value="1"/>
</dbReference>
<comment type="caution">
    <text evidence="3">The sequence shown here is derived from an EMBL/GenBank/DDBJ whole genome shotgun (WGS) entry which is preliminary data.</text>
</comment>
<dbReference type="InterPro" id="IPR036390">
    <property type="entry name" value="WH_DNA-bd_sf"/>
</dbReference>
<gene>
    <name evidence="3" type="ORF">SH1V18_40260</name>
</gene>
<dbReference type="PANTHER" id="PTHR34580">
    <property type="match status" value="1"/>
</dbReference>
<protein>
    <submittedName>
        <fullName evidence="3">Transcriptional regulator</fullName>
    </submittedName>
</protein>
<dbReference type="EMBL" id="BRLB01000018">
    <property type="protein sequence ID" value="GKX31546.1"/>
    <property type="molecule type" value="Genomic_DNA"/>
</dbReference>